<feature type="compositionally biased region" description="Low complexity" evidence="1">
    <location>
        <begin position="114"/>
        <end position="125"/>
    </location>
</feature>
<dbReference type="EMBL" id="JACEGQ020000004">
    <property type="protein sequence ID" value="KAH8511496.1"/>
    <property type="molecule type" value="Genomic_DNA"/>
</dbReference>
<gene>
    <name evidence="3" type="ORF">H0E87_008892</name>
</gene>
<evidence type="ECO:0000313" key="4">
    <source>
        <dbReference type="Proteomes" id="UP000807159"/>
    </source>
</evidence>
<sequence>MPLAGDGVAGGVALVLLIAGLFVWFKLSRKRKATPRGKRMVAYEDGTNLELVDESLDPKEYEAENAKKIIEIALRPIMSEIVVLLKSLGSREHSTQPTRRSFVESVERVHGDRSTSTSSSVVSAP</sequence>
<comment type="caution">
    <text evidence="3">The sequence shown here is derived from an EMBL/GenBank/DDBJ whole genome shotgun (WGS) entry which is preliminary data.</text>
</comment>
<accession>A0A8T2Z2I0</accession>
<keyword evidence="2" id="KW-0472">Membrane</keyword>
<evidence type="ECO:0000256" key="2">
    <source>
        <dbReference type="SAM" id="Phobius"/>
    </source>
</evidence>
<name>A0A8T2Z2I0_POPDE</name>
<feature type="compositionally biased region" description="Basic and acidic residues" evidence="1">
    <location>
        <begin position="101"/>
        <end position="113"/>
    </location>
</feature>
<proteinExistence type="predicted"/>
<evidence type="ECO:0000256" key="1">
    <source>
        <dbReference type="SAM" id="MobiDB-lite"/>
    </source>
</evidence>
<feature type="region of interest" description="Disordered" evidence="1">
    <location>
        <begin position="91"/>
        <end position="125"/>
    </location>
</feature>
<dbReference type="Proteomes" id="UP000807159">
    <property type="component" value="Chromosome 4"/>
</dbReference>
<feature type="transmembrane region" description="Helical" evidence="2">
    <location>
        <begin position="6"/>
        <end position="25"/>
    </location>
</feature>
<protein>
    <submittedName>
        <fullName evidence="3">Uncharacterized protein</fullName>
    </submittedName>
</protein>
<keyword evidence="2" id="KW-0812">Transmembrane</keyword>
<reference evidence="3" key="1">
    <citation type="journal article" date="2021" name="J. Hered.">
        <title>Genome Assembly of Salicaceae Populus deltoides (Eastern Cottonwood) I-69 Based on Nanopore Sequencing and Hi-C Technologies.</title>
        <authorList>
            <person name="Bai S."/>
            <person name="Wu H."/>
            <person name="Zhang J."/>
            <person name="Pan Z."/>
            <person name="Zhao W."/>
            <person name="Li Z."/>
            <person name="Tong C."/>
        </authorList>
    </citation>
    <scope>NUCLEOTIDE SEQUENCE</scope>
    <source>
        <tissue evidence="3">Leaf</tissue>
    </source>
</reference>
<evidence type="ECO:0000313" key="3">
    <source>
        <dbReference type="EMBL" id="KAH8511496.1"/>
    </source>
</evidence>
<keyword evidence="2" id="KW-1133">Transmembrane helix</keyword>
<organism evidence="3 4">
    <name type="scientific">Populus deltoides</name>
    <name type="common">Eastern poplar</name>
    <name type="synonym">Eastern cottonwood</name>
    <dbReference type="NCBI Taxonomy" id="3696"/>
    <lineage>
        <taxon>Eukaryota</taxon>
        <taxon>Viridiplantae</taxon>
        <taxon>Streptophyta</taxon>
        <taxon>Embryophyta</taxon>
        <taxon>Tracheophyta</taxon>
        <taxon>Spermatophyta</taxon>
        <taxon>Magnoliopsida</taxon>
        <taxon>eudicotyledons</taxon>
        <taxon>Gunneridae</taxon>
        <taxon>Pentapetalae</taxon>
        <taxon>rosids</taxon>
        <taxon>fabids</taxon>
        <taxon>Malpighiales</taxon>
        <taxon>Salicaceae</taxon>
        <taxon>Saliceae</taxon>
        <taxon>Populus</taxon>
    </lineage>
</organism>
<dbReference type="AlphaFoldDB" id="A0A8T2Z2I0"/>
<keyword evidence="4" id="KW-1185">Reference proteome</keyword>